<name>A0A5J5GEP2_9BACL</name>
<evidence type="ECO:0000259" key="7">
    <source>
        <dbReference type="Pfam" id="PF21981"/>
    </source>
</evidence>
<dbReference type="Pfam" id="PF21982">
    <property type="entry name" value="RecX_HTH1"/>
    <property type="match status" value="1"/>
</dbReference>
<gene>
    <name evidence="5" type="primary">recX</name>
    <name evidence="9" type="ORF">F4V43_05780</name>
</gene>
<dbReference type="InterPro" id="IPR003783">
    <property type="entry name" value="Regulatory_RecX"/>
</dbReference>
<feature type="domain" description="RecX second three-helical" evidence="6">
    <location>
        <begin position="131"/>
        <end position="172"/>
    </location>
</feature>
<dbReference type="Pfam" id="PF21981">
    <property type="entry name" value="RecX_HTH3"/>
    <property type="match status" value="1"/>
</dbReference>
<feature type="domain" description="RecX first three-helical" evidence="8">
    <location>
        <begin position="85"/>
        <end position="124"/>
    </location>
</feature>
<dbReference type="PANTHER" id="PTHR33602">
    <property type="entry name" value="REGULATORY PROTEIN RECX FAMILY PROTEIN"/>
    <property type="match status" value="1"/>
</dbReference>
<dbReference type="Pfam" id="PF02631">
    <property type="entry name" value="RecX_HTH2"/>
    <property type="match status" value="1"/>
</dbReference>
<evidence type="ECO:0000256" key="2">
    <source>
        <dbReference type="ARBA" id="ARBA00009695"/>
    </source>
</evidence>
<evidence type="ECO:0000259" key="6">
    <source>
        <dbReference type="Pfam" id="PF02631"/>
    </source>
</evidence>
<dbReference type="RefSeq" id="WP_150457291.1">
    <property type="nucleotide sequence ID" value="NZ_VYKK01000005.1"/>
</dbReference>
<evidence type="ECO:0000256" key="1">
    <source>
        <dbReference type="ARBA" id="ARBA00004496"/>
    </source>
</evidence>
<dbReference type="GO" id="GO:0006282">
    <property type="term" value="P:regulation of DNA repair"/>
    <property type="evidence" value="ECO:0007669"/>
    <property type="project" value="UniProtKB-UniRule"/>
</dbReference>
<dbReference type="AlphaFoldDB" id="A0A5J5GEP2"/>
<dbReference type="InterPro" id="IPR053924">
    <property type="entry name" value="RecX_HTH_2nd"/>
</dbReference>
<dbReference type="Gene3D" id="1.10.10.10">
    <property type="entry name" value="Winged helix-like DNA-binding domain superfamily/Winged helix DNA-binding domain"/>
    <property type="match status" value="3"/>
</dbReference>
<dbReference type="OrthoDB" id="5421057at2"/>
<evidence type="ECO:0000259" key="8">
    <source>
        <dbReference type="Pfam" id="PF21982"/>
    </source>
</evidence>
<accession>A0A5J5GEP2</accession>
<dbReference type="InterPro" id="IPR036388">
    <property type="entry name" value="WH-like_DNA-bd_sf"/>
</dbReference>
<reference evidence="9 10" key="1">
    <citation type="submission" date="2019-09" db="EMBL/GenBank/DDBJ databases">
        <title>Bacillus ochoae sp. nov., Paenibacillus whitsoniae sp. nov., Paenibacillus spiritus sp. nov. Isolated from the Mars Exploration Rover during spacecraft assembly.</title>
        <authorList>
            <person name="Seuylemezian A."/>
            <person name="Vaishampayan P."/>
        </authorList>
    </citation>
    <scope>NUCLEOTIDE SEQUENCE [LARGE SCALE GENOMIC DNA]</scope>
    <source>
        <strain evidence="9 10">MER_111</strain>
    </source>
</reference>
<keyword evidence="4 5" id="KW-0963">Cytoplasm</keyword>
<proteinExistence type="inferred from homology"/>
<evidence type="ECO:0000256" key="4">
    <source>
        <dbReference type="ARBA" id="ARBA00022490"/>
    </source>
</evidence>
<evidence type="ECO:0000256" key="3">
    <source>
        <dbReference type="ARBA" id="ARBA00018111"/>
    </source>
</evidence>
<feature type="domain" description="RecX third three-helical" evidence="7">
    <location>
        <begin position="178"/>
        <end position="224"/>
    </location>
</feature>
<evidence type="ECO:0000256" key="5">
    <source>
        <dbReference type="HAMAP-Rule" id="MF_01114"/>
    </source>
</evidence>
<dbReference type="HAMAP" id="MF_01114">
    <property type="entry name" value="RecX"/>
    <property type="match status" value="1"/>
</dbReference>
<comment type="caution">
    <text evidence="9">The sequence shown here is derived from an EMBL/GenBank/DDBJ whole genome shotgun (WGS) entry which is preliminary data.</text>
</comment>
<evidence type="ECO:0000313" key="9">
    <source>
        <dbReference type="EMBL" id="KAA9006460.1"/>
    </source>
</evidence>
<dbReference type="InterPro" id="IPR053926">
    <property type="entry name" value="RecX_HTH_1st"/>
</dbReference>
<organism evidence="9 10">
    <name type="scientific">Paenibacillus spiritus</name>
    <dbReference type="NCBI Taxonomy" id="2496557"/>
    <lineage>
        <taxon>Bacteria</taxon>
        <taxon>Bacillati</taxon>
        <taxon>Bacillota</taxon>
        <taxon>Bacilli</taxon>
        <taxon>Bacillales</taxon>
        <taxon>Paenibacillaceae</taxon>
        <taxon>Paenibacillus</taxon>
    </lineage>
</organism>
<dbReference type="InterPro" id="IPR053925">
    <property type="entry name" value="RecX_HTH_3rd"/>
</dbReference>
<dbReference type="EMBL" id="VYKK01000005">
    <property type="protein sequence ID" value="KAA9006460.1"/>
    <property type="molecule type" value="Genomic_DNA"/>
</dbReference>
<evidence type="ECO:0000313" key="10">
    <source>
        <dbReference type="Proteomes" id="UP000367750"/>
    </source>
</evidence>
<comment type="similarity">
    <text evidence="2 5">Belongs to the RecX family.</text>
</comment>
<comment type="subcellular location">
    <subcellularLocation>
        <location evidence="1 5">Cytoplasm</location>
    </subcellularLocation>
</comment>
<protein>
    <recommendedName>
        <fullName evidence="3 5">Regulatory protein RecX</fullName>
    </recommendedName>
</protein>
<dbReference type="GO" id="GO:0005737">
    <property type="term" value="C:cytoplasm"/>
    <property type="evidence" value="ECO:0007669"/>
    <property type="project" value="UniProtKB-SubCell"/>
</dbReference>
<dbReference type="PANTHER" id="PTHR33602:SF1">
    <property type="entry name" value="REGULATORY PROTEIN RECX FAMILY PROTEIN"/>
    <property type="match status" value="1"/>
</dbReference>
<sequence>MVIQLNPEPEEEKEDPLLAFPEHTELEITRVERMKKSRSRYIIYFGEIAVPIHEDIMIKYRMMSGRSFGKTELLEIIQADERQRAYAEGLRYLESKPRTAVEISRRLRQKEFSESVVEVAVERLTRERFVDDRQYASRWAEQRITGHRKGKLWVRQELREKGIEKSLIAEALEGISEEEEFDGALQLGRRKWSSSKGEAIDRRRKTGAYLMRRGYSGDIVRRVLNELRKLEAEEGEEEIEDFY</sequence>
<keyword evidence="10" id="KW-1185">Reference proteome</keyword>
<dbReference type="Proteomes" id="UP000367750">
    <property type="component" value="Unassembled WGS sequence"/>
</dbReference>
<comment type="function">
    <text evidence="5">Modulates RecA activity.</text>
</comment>